<evidence type="ECO:0000256" key="1">
    <source>
        <dbReference type="SAM" id="SignalP"/>
    </source>
</evidence>
<evidence type="ECO:0008006" key="4">
    <source>
        <dbReference type="Google" id="ProtNLM"/>
    </source>
</evidence>
<sequence>MTFSSFAFGLCGLILLTSACDTPHRTWTTIQVTTDPPGAHCELIRGNLNLHGFDTPGKVRLDGSRQSTVFVCAKDGFKDSIFVLRPITHSFSMKNLVLPMGGVISATSGKDNTYDETVSITLERSDESR</sequence>
<dbReference type="RefSeq" id="WP_021131458.1">
    <property type="nucleotide sequence ID" value="NZ_AQPH01000013.1"/>
</dbReference>
<dbReference type="STRING" id="1316936.K678_05503"/>
<dbReference type="OrthoDB" id="7283452at2"/>
<gene>
    <name evidence="2" type="ORF">K678_05503</name>
</gene>
<feature type="signal peptide" evidence="1">
    <location>
        <begin position="1"/>
        <end position="19"/>
    </location>
</feature>
<keyword evidence="1" id="KW-0732">Signal</keyword>
<accession>S9TJS1</accession>
<organism evidence="2 3">
    <name type="scientific">Magnetospirillum fulvum MGU-K5</name>
    <dbReference type="NCBI Taxonomy" id="1316936"/>
    <lineage>
        <taxon>Bacteria</taxon>
        <taxon>Pseudomonadati</taxon>
        <taxon>Pseudomonadota</taxon>
        <taxon>Alphaproteobacteria</taxon>
        <taxon>Rhodospirillales</taxon>
        <taxon>Rhodospirillaceae</taxon>
        <taxon>Magnetospirillum</taxon>
    </lineage>
</organism>
<feature type="chain" id="PRO_5004570308" description="Secreted protein" evidence="1">
    <location>
        <begin position="20"/>
        <end position="129"/>
    </location>
</feature>
<evidence type="ECO:0000313" key="2">
    <source>
        <dbReference type="EMBL" id="EPY02526.1"/>
    </source>
</evidence>
<dbReference type="AlphaFoldDB" id="S9TJS1"/>
<proteinExistence type="predicted"/>
<comment type="caution">
    <text evidence="2">The sequence shown here is derived from an EMBL/GenBank/DDBJ whole genome shotgun (WGS) entry which is preliminary data.</text>
</comment>
<dbReference type="EMBL" id="AQPH01000013">
    <property type="protein sequence ID" value="EPY02526.1"/>
    <property type="molecule type" value="Genomic_DNA"/>
</dbReference>
<name>S9TJS1_MAGFU</name>
<dbReference type="Proteomes" id="UP000015350">
    <property type="component" value="Unassembled WGS sequence"/>
</dbReference>
<reference evidence="2 3" key="1">
    <citation type="submission" date="2013-04" db="EMBL/GenBank/DDBJ databases">
        <authorList>
            <person name="Kuznetsov B."/>
            <person name="Ivanovsky R."/>
        </authorList>
    </citation>
    <scope>NUCLEOTIDE SEQUENCE [LARGE SCALE GENOMIC DNA]</scope>
    <source>
        <strain evidence="2 3">MGU-K5</strain>
    </source>
</reference>
<evidence type="ECO:0000313" key="3">
    <source>
        <dbReference type="Proteomes" id="UP000015350"/>
    </source>
</evidence>
<protein>
    <recommendedName>
        <fullName evidence="4">Secreted protein</fullName>
    </recommendedName>
</protein>